<dbReference type="SUPFAM" id="SSF53474">
    <property type="entry name" value="alpha/beta-Hydrolases"/>
    <property type="match status" value="1"/>
</dbReference>
<keyword evidence="3" id="KW-0964">Secreted</keyword>
<gene>
    <name evidence="8" type="ORF">CVLEPA_LOCUS315</name>
</gene>
<dbReference type="Gene3D" id="3.40.50.1820">
    <property type="entry name" value="alpha/beta hydrolase"/>
    <property type="match status" value="1"/>
</dbReference>
<reference evidence="8 9" key="1">
    <citation type="submission" date="2024-02" db="EMBL/GenBank/DDBJ databases">
        <authorList>
            <person name="Daric V."/>
            <person name="Darras S."/>
        </authorList>
    </citation>
    <scope>NUCLEOTIDE SEQUENCE [LARGE SCALE GENOMIC DNA]</scope>
</reference>
<dbReference type="Pfam" id="PF00151">
    <property type="entry name" value="Lipase"/>
    <property type="match status" value="1"/>
</dbReference>
<evidence type="ECO:0000259" key="7">
    <source>
        <dbReference type="Pfam" id="PF00151"/>
    </source>
</evidence>
<dbReference type="PRINTS" id="PR00823">
    <property type="entry name" value="PANCLIPASE"/>
</dbReference>
<comment type="caution">
    <text evidence="8">The sequence shown here is derived from an EMBL/GenBank/DDBJ whole genome shotgun (WGS) entry which is preliminary data.</text>
</comment>
<evidence type="ECO:0000256" key="5">
    <source>
        <dbReference type="RuleBase" id="RU004262"/>
    </source>
</evidence>
<dbReference type="InterPro" id="IPR002331">
    <property type="entry name" value="Lipase_panc"/>
</dbReference>
<protein>
    <recommendedName>
        <fullName evidence="7">Lipase domain-containing protein</fullName>
    </recommendedName>
</protein>
<dbReference type="EMBL" id="CAWYQH010000001">
    <property type="protein sequence ID" value="CAK8671267.1"/>
    <property type="molecule type" value="Genomic_DNA"/>
</dbReference>
<evidence type="ECO:0000256" key="1">
    <source>
        <dbReference type="ARBA" id="ARBA00004613"/>
    </source>
</evidence>
<feature type="domain" description="Lipase" evidence="7">
    <location>
        <begin position="22"/>
        <end position="356"/>
    </location>
</feature>
<evidence type="ECO:0000256" key="6">
    <source>
        <dbReference type="SAM" id="SignalP"/>
    </source>
</evidence>
<keyword evidence="6" id="KW-0732">Signal</keyword>
<keyword evidence="9" id="KW-1185">Reference proteome</keyword>
<accession>A0ABP0EYX4</accession>
<evidence type="ECO:0000313" key="9">
    <source>
        <dbReference type="Proteomes" id="UP001642483"/>
    </source>
</evidence>
<name>A0ABP0EYX4_CLALP</name>
<feature type="chain" id="PRO_5046656825" description="Lipase domain-containing protein" evidence="6">
    <location>
        <begin position="20"/>
        <end position="482"/>
    </location>
</feature>
<evidence type="ECO:0000256" key="3">
    <source>
        <dbReference type="ARBA" id="ARBA00022525"/>
    </source>
</evidence>
<proteinExistence type="inferred from homology"/>
<comment type="similarity">
    <text evidence="2 5">Belongs to the AB hydrolase superfamily. Lipase family.</text>
</comment>
<evidence type="ECO:0000256" key="4">
    <source>
        <dbReference type="ARBA" id="ARBA00023157"/>
    </source>
</evidence>
<organism evidence="8 9">
    <name type="scientific">Clavelina lepadiformis</name>
    <name type="common">Light-bulb sea squirt</name>
    <name type="synonym">Ascidia lepadiformis</name>
    <dbReference type="NCBI Taxonomy" id="159417"/>
    <lineage>
        <taxon>Eukaryota</taxon>
        <taxon>Metazoa</taxon>
        <taxon>Chordata</taxon>
        <taxon>Tunicata</taxon>
        <taxon>Ascidiacea</taxon>
        <taxon>Aplousobranchia</taxon>
        <taxon>Clavelinidae</taxon>
        <taxon>Clavelina</taxon>
    </lineage>
</organism>
<dbReference type="PRINTS" id="PR00821">
    <property type="entry name" value="TAGLIPASE"/>
</dbReference>
<evidence type="ECO:0000256" key="2">
    <source>
        <dbReference type="ARBA" id="ARBA00010701"/>
    </source>
</evidence>
<comment type="subcellular location">
    <subcellularLocation>
        <location evidence="1">Secreted</location>
    </subcellularLocation>
</comment>
<feature type="signal peptide" evidence="6">
    <location>
        <begin position="1"/>
        <end position="19"/>
    </location>
</feature>
<dbReference type="PANTHER" id="PTHR11610:SF173">
    <property type="entry name" value="LIPASE DOMAIN-CONTAINING PROTEIN-RELATED"/>
    <property type="match status" value="1"/>
</dbReference>
<dbReference type="SUPFAM" id="SSF49723">
    <property type="entry name" value="Lipase/lipooxygenase domain (PLAT/LH2 domain)"/>
    <property type="match status" value="1"/>
</dbReference>
<dbReference type="Gene3D" id="2.60.60.20">
    <property type="entry name" value="PLAT/LH2 domain"/>
    <property type="match status" value="1"/>
</dbReference>
<dbReference type="CDD" id="cd00707">
    <property type="entry name" value="Pancreat_lipase_like"/>
    <property type="match status" value="1"/>
</dbReference>
<dbReference type="PIRSF" id="PIRSF000865">
    <property type="entry name" value="Lipoprotein_lipase_LIPH"/>
    <property type="match status" value="1"/>
</dbReference>
<dbReference type="InterPro" id="IPR036392">
    <property type="entry name" value="PLAT/LH2_dom_sf"/>
</dbReference>
<evidence type="ECO:0000313" key="8">
    <source>
        <dbReference type="EMBL" id="CAK8671267.1"/>
    </source>
</evidence>
<dbReference type="InterPro" id="IPR029058">
    <property type="entry name" value="AB_hydrolase_fold"/>
</dbReference>
<dbReference type="InterPro" id="IPR033906">
    <property type="entry name" value="Lipase_N"/>
</dbReference>
<dbReference type="PANTHER" id="PTHR11610">
    <property type="entry name" value="LIPASE"/>
    <property type="match status" value="1"/>
</dbReference>
<dbReference type="InterPro" id="IPR013818">
    <property type="entry name" value="Lipase"/>
</dbReference>
<sequence>MKIAAFCLLFGIWTLQCSASDTVCYGDLGCFTDAPPWGGTDERPIAHVPQSPEEINVKFFLDTRAEKDVQVSNDDMTALGQTDFDYRRDTKFIIHGFLDNGGIKWLEDMSDAFLAVEDLNVIRVSWPGGSFTVQYAQSSADTQVVGAEVGLFINNIVKEFGGDTKSFHCIGHSLGAQTCGYLGAGVPDKVGRITGLDPAGPYFEGTPNEVRLDSSDADFVDVIHTDAEKLKDFGFGINQVSGIVDFWPNDGIQQPGCDQNAISTIVGIEGIADGTRNFVACNHMRAIHFFIESIGTNCPFTGNECTSYGDYRAGKCLTCPSGKCTSMGYGSIKNKNVILQSDQGHNFLQTAPFSPYCEYMTYVQVTLGSNSDGVSGKLYLTLYGSSSNTEQVQLSDEDVSLELRPSTTFSYVAQYSLFPNGFNKVKLLWEQDEFTVTNQQLTVSCITVWVDFEQKLYSFCGDASQKLNEKTRYSYYTCSQCS</sequence>
<dbReference type="InterPro" id="IPR016272">
    <property type="entry name" value="Lipase_LIPH"/>
</dbReference>
<dbReference type="Proteomes" id="UP001642483">
    <property type="component" value="Unassembled WGS sequence"/>
</dbReference>
<dbReference type="InterPro" id="IPR000734">
    <property type="entry name" value="TAG_lipase"/>
</dbReference>
<keyword evidence="4" id="KW-1015">Disulfide bond</keyword>